<protein>
    <submittedName>
        <fullName evidence="2">Uncharacterized protein</fullName>
    </submittedName>
</protein>
<evidence type="ECO:0000256" key="1">
    <source>
        <dbReference type="SAM" id="MobiDB-lite"/>
    </source>
</evidence>
<feature type="region of interest" description="Disordered" evidence="1">
    <location>
        <begin position="1"/>
        <end position="49"/>
    </location>
</feature>
<evidence type="ECO:0000313" key="2">
    <source>
        <dbReference type="EMBL" id="OLL22797.1"/>
    </source>
</evidence>
<proteinExistence type="predicted"/>
<sequence>MSTCDGEQTGLDADNADSYSARRRRRSTSTCHELQLPESKRVRSGSPEPELAELPTLAFEDMSPGRESEALLTTNRSPFSSRLNTECEKELDGDRIIEERTTAI</sequence>
<dbReference type="Proteomes" id="UP000186594">
    <property type="component" value="Unassembled WGS sequence"/>
</dbReference>
<dbReference type="AlphaFoldDB" id="A0A1U7LJH3"/>
<dbReference type="EMBL" id="LXFE01002725">
    <property type="protein sequence ID" value="OLL22797.1"/>
    <property type="molecule type" value="Genomic_DNA"/>
</dbReference>
<evidence type="ECO:0000313" key="3">
    <source>
        <dbReference type="Proteomes" id="UP000186594"/>
    </source>
</evidence>
<gene>
    <name evidence="2" type="ORF">NEOLI_004688</name>
</gene>
<comment type="caution">
    <text evidence="2">The sequence shown here is derived from an EMBL/GenBank/DDBJ whole genome shotgun (WGS) entry which is preliminary data.</text>
</comment>
<feature type="region of interest" description="Disordered" evidence="1">
    <location>
        <begin position="62"/>
        <end position="86"/>
    </location>
</feature>
<keyword evidence="3" id="KW-1185">Reference proteome</keyword>
<feature type="compositionally biased region" description="Polar residues" evidence="1">
    <location>
        <begin position="71"/>
        <end position="84"/>
    </location>
</feature>
<reference evidence="2 3" key="1">
    <citation type="submission" date="2016-04" db="EMBL/GenBank/DDBJ databases">
        <title>Evolutionary innovation and constraint leading to complex multicellularity in the Ascomycota.</title>
        <authorList>
            <person name="Cisse O."/>
            <person name="Nguyen A."/>
            <person name="Hewitt D.A."/>
            <person name="Jedd G."/>
            <person name="Stajich J.E."/>
        </authorList>
    </citation>
    <scope>NUCLEOTIDE SEQUENCE [LARGE SCALE GENOMIC DNA]</scope>
    <source>
        <strain evidence="2 3">DAH-3</strain>
    </source>
</reference>
<organism evidence="2 3">
    <name type="scientific">Neolecta irregularis (strain DAH-3)</name>
    <dbReference type="NCBI Taxonomy" id="1198029"/>
    <lineage>
        <taxon>Eukaryota</taxon>
        <taxon>Fungi</taxon>
        <taxon>Dikarya</taxon>
        <taxon>Ascomycota</taxon>
        <taxon>Taphrinomycotina</taxon>
        <taxon>Neolectales</taxon>
        <taxon>Neolectaceae</taxon>
        <taxon>Neolecta</taxon>
    </lineage>
</organism>
<name>A0A1U7LJH3_NEOID</name>
<accession>A0A1U7LJH3</accession>